<dbReference type="Proteomes" id="UP000094378">
    <property type="component" value="Chromosome"/>
</dbReference>
<evidence type="ECO:0008006" key="4">
    <source>
        <dbReference type="Google" id="ProtNLM"/>
    </source>
</evidence>
<evidence type="ECO:0000256" key="1">
    <source>
        <dbReference type="SAM" id="SignalP"/>
    </source>
</evidence>
<dbReference type="OrthoDB" id="389077at2"/>
<accession>A0A1B3SLM4</accession>
<dbReference type="AlphaFoldDB" id="A0A1B3SLM4"/>
<reference evidence="2 3" key="1">
    <citation type="submission" date="2016-08" db="EMBL/GenBank/DDBJ databases">
        <title>Complete genome sequence of Spiroplasma helicoides TABS-2 (DSM 22551).</title>
        <authorList>
            <person name="Shen W.-Y."/>
            <person name="Lo W.-S."/>
            <person name="Lai Y.-C."/>
            <person name="Kuo C.-H."/>
        </authorList>
    </citation>
    <scope>NUCLEOTIDE SEQUENCE [LARGE SCALE GENOMIC DNA]</scope>
    <source>
        <strain evidence="2 3">TABS-2</strain>
    </source>
</reference>
<dbReference type="PROSITE" id="PS51257">
    <property type="entry name" value="PROKAR_LIPOPROTEIN"/>
    <property type="match status" value="1"/>
</dbReference>
<protein>
    <recommendedName>
        <fullName evidence="4">Lipoprotein</fullName>
    </recommendedName>
</protein>
<dbReference type="KEGG" id="shj:SHELI_v1c08830"/>
<evidence type="ECO:0000313" key="2">
    <source>
        <dbReference type="EMBL" id="AOG60832.1"/>
    </source>
</evidence>
<dbReference type="RefSeq" id="WP_069117076.1">
    <property type="nucleotide sequence ID" value="NZ_CP017015.1"/>
</dbReference>
<sequence>MKKLLSLLAATGLVASSSSFAVACKKDNLNESNNDVEKKDLETITNKDLGEITGVGDAPNLSDILYMLNSKNSDLKATDADVELDGTPTTTAAKIKAKSDSKKFSGSVDVKYTYKKVANTIKDLGTITNKDLGEITGVGDAPNLEDILSVLNSKNSDLKATNADVELDGTPTTAAAKIKAKSDSKKFSGSVDVKYTYKKVAQQSLNNIKVKELGDIIGTKDLDTFVTLAEIVTAINSKNSGYGLIDDDIEFVGIPTKKEANIKASHTSTKFTGTAKVTFNFRVSFNVSTLEDVINDKGLGSAARPNKLNVGFLMVPGYDQQSIMTGFQSFVVPLLEKAAMLGISITFDQIQTVSNIEFLDADGNKVSDTSGNTVINSIKLSAKAGKENSLDGVHIRGEGNIKLKKQKSASDLIKETNLGEIAPVDNSAYMIGKAILEAFLSKNNINDKNLKNQFGVTNVQKTSAVIKTVFNSDYSAGKNGVNVSFTIQEKESSDRVDWDLSKMSSKIEPSVTITSTNKGATLYKELFDSLTDTKNQFSEYWVGPYLDGFEDPMGDMYFIFDSQPEDEDNYIGAGTVSSSDFLRKFDTIFDINIDSASTKITLTVKSGKENFADGFLVKGTLTFKYTTK</sequence>
<keyword evidence="3" id="KW-1185">Reference proteome</keyword>
<feature type="signal peptide" evidence="1">
    <location>
        <begin position="1"/>
        <end position="21"/>
    </location>
</feature>
<dbReference type="EMBL" id="CP017015">
    <property type="protein sequence ID" value="AOG60832.1"/>
    <property type="molecule type" value="Genomic_DNA"/>
</dbReference>
<gene>
    <name evidence="2" type="ORF">SHELI_v1c08830</name>
</gene>
<evidence type="ECO:0000313" key="3">
    <source>
        <dbReference type="Proteomes" id="UP000094378"/>
    </source>
</evidence>
<dbReference type="STRING" id="216938.SHELI_v1c08830"/>
<keyword evidence="1" id="KW-0732">Signal</keyword>
<proteinExistence type="predicted"/>
<name>A0A1B3SLM4_9MOLU</name>
<feature type="chain" id="PRO_5008554106" description="Lipoprotein" evidence="1">
    <location>
        <begin position="22"/>
        <end position="628"/>
    </location>
</feature>
<dbReference type="NCBIfam" id="NF038029">
    <property type="entry name" value="LP_plasma"/>
    <property type="match status" value="1"/>
</dbReference>
<dbReference type="InterPro" id="IPR054816">
    <property type="entry name" value="Lipoprotein_mollicutes-type_CS"/>
</dbReference>
<organism evidence="2 3">
    <name type="scientific">Spiroplasma helicoides</name>
    <dbReference type="NCBI Taxonomy" id="216938"/>
    <lineage>
        <taxon>Bacteria</taxon>
        <taxon>Bacillati</taxon>
        <taxon>Mycoplasmatota</taxon>
        <taxon>Mollicutes</taxon>
        <taxon>Entomoplasmatales</taxon>
        <taxon>Spiroplasmataceae</taxon>
        <taxon>Spiroplasma</taxon>
    </lineage>
</organism>